<dbReference type="AlphaFoldDB" id="A0A143YZL7"/>
<organism evidence="1 2">
    <name type="scientific">Trichococcus palustris</name>
    <dbReference type="NCBI Taxonomy" id="140314"/>
    <lineage>
        <taxon>Bacteria</taxon>
        <taxon>Bacillati</taxon>
        <taxon>Bacillota</taxon>
        <taxon>Bacilli</taxon>
        <taxon>Lactobacillales</taxon>
        <taxon>Carnobacteriaceae</taxon>
        <taxon>Trichococcus</taxon>
    </lineage>
</organism>
<dbReference type="STRING" id="140314.SAMN04488076_12315"/>
<dbReference type="Proteomes" id="UP000242754">
    <property type="component" value="Unassembled WGS sequence"/>
</dbReference>
<gene>
    <name evidence="1" type="ORF">Tpal_2759</name>
</gene>
<name>A0A143YZL7_9LACT</name>
<evidence type="ECO:0000313" key="1">
    <source>
        <dbReference type="EMBL" id="CZR02529.1"/>
    </source>
</evidence>
<accession>A0A143YZL7</accession>
<proteinExistence type="predicted"/>
<protein>
    <submittedName>
        <fullName evidence="1">Uncharacterized protein</fullName>
    </submittedName>
</protein>
<keyword evidence="2" id="KW-1185">Reference proteome</keyword>
<reference evidence="1 2" key="1">
    <citation type="submission" date="2016-02" db="EMBL/GenBank/DDBJ databases">
        <authorList>
            <person name="Wen L."/>
            <person name="He K."/>
            <person name="Yang H."/>
        </authorList>
    </citation>
    <scope>NUCLEOTIDE SEQUENCE [LARGE SCALE GENOMIC DNA]</scope>
    <source>
        <strain evidence="1">Trichococcus palustris</strain>
    </source>
</reference>
<sequence>MAFLTTGRKCLQKKLTRSWTGPCTVIKETVKQLSQNQWDAVTNRDSTKFKKE</sequence>
<dbReference type="EMBL" id="FJNE01000013">
    <property type="protein sequence ID" value="CZR02529.1"/>
    <property type="molecule type" value="Genomic_DNA"/>
</dbReference>
<evidence type="ECO:0000313" key="2">
    <source>
        <dbReference type="Proteomes" id="UP000242754"/>
    </source>
</evidence>